<dbReference type="InterPro" id="IPR008966">
    <property type="entry name" value="Adhesion_dom_sf"/>
</dbReference>
<keyword evidence="3 5" id="KW-0732">Signal</keyword>
<evidence type="ECO:0000259" key="6">
    <source>
        <dbReference type="Pfam" id="PF00419"/>
    </source>
</evidence>
<reference evidence="7" key="2">
    <citation type="journal article" date="2024" name="Toxins">
        <title>Genome Sequence Analysis of Native Xenorhabdus Strains Isolated from Entomopathogenic Nematodes in Argentina.</title>
        <authorList>
            <person name="Palma L."/>
            <person name="Frizzo L."/>
            <person name="Kaiser S."/>
            <person name="Berry C."/>
            <person name="Caballero P."/>
            <person name="Bode H.B."/>
            <person name="Del Valle E.E."/>
        </authorList>
    </citation>
    <scope>NUCLEOTIDE SEQUENCE</scope>
    <source>
        <strain evidence="7">M</strain>
    </source>
</reference>
<feature type="chain" id="PRO_5043397337" evidence="5">
    <location>
        <begin position="23"/>
        <end position="177"/>
    </location>
</feature>
<feature type="domain" description="Fimbrial-type adhesion" evidence="6">
    <location>
        <begin position="27"/>
        <end position="176"/>
    </location>
</feature>
<dbReference type="InterPro" id="IPR000259">
    <property type="entry name" value="Adhesion_dom_fimbrial"/>
</dbReference>
<proteinExistence type="inferred from homology"/>
<evidence type="ECO:0000256" key="2">
    <source>
        <dbReference type="ARBA" id="ARBA00006671"/>
    </source>
</evidence>
<accession>A0AAW3YWA6</accession>
<organism evidence="7">
    <name type="scientific">Xenorhabdus szentirmaii</name>
    <dbReference type="NCBI Taxonomy" id="290112"/>
    <lineage>
        <taxon>Bacteria</taxon>
        <taxon>Pseudomonadati</taxon>
        <taxon>Pseudomonadota</taxon>
        <taxon>Gammaproteobacteria</taxon>
        <taxon>Enterobacterales</taxon>
        <taxon>Morganellaceae</taxon>
        <taxon>Xenorhabdus</taxon>
    </lineage>
</organism>
<evidence type="ECO:0000256" key="5">
    <source>
        <dbReference type="SAM" id="SignalP"/>
    </source>
</evidence>
<evidence type="ECO:0000256" key="3">
    <source>
        <dbReference type="ARBA" id="ARBA00022729"/>
    </source>
</evidence>
<feature type="signal peptide" evidence="5">
    <location>
        <begin position="1"/>
        <end position="22"/>
    </location>
</feature>
<gene>
    <name evidence="7" type="ORF">ID854_08450</name>
</gene>
<protein>
    <submittedName>
        <fullName evidence="7">Fimbrial protein</fullName>
    </submittedName>
</protein>
<evidence type="ECO:0000256" key="1">
    <source>
        <dbReference type="ARBA" id="ARBA00004561"/>
    </source>
</evidence>
<evidence type="ECO:0000256" key="4">
    <source>
        <dbReference type="ARBA" id="ARBA00023263"/>
    </source>
</evidence>
<dbReference type="EMBL" id="JACXBF010000193">
    <property type="protein sequence ID" value="MBD2800488.1"/>
    <property type="molecule type" value="Genomic_DNA"/>
</dbReference>
<dbReference type="Proteomes" id="UP001193920">
    <property type="component" value="Unassembled WGS sequence"/>
</dbReference>
<dbReference type="Gene3D" id="2.60.40.1090">
    <property type="entry name" value="Fimbrial-type adhesion domain"/>
    <property type="match status" value="1"/>
</dbReference>
<dbReference type="Pfam" id="PF00419">
    <property type="entry name" value="Fimbrial"/>
    <property type="match status" value="1"/>
</dbReference>
<dbReference type="AlphaFoldDB" id="A0AAW3YWA6"/>
<dbReference type="GO" id="GO:0009289">
    <property type="term" value="C:pilus"/>
    <property type="evidence" value="ECO:0007669"/>
    <property type="project" value="UniProtKB-SubCell"/>
</dbReference>
<keyword evidence="4" id="KW-0281">Fimbrium</keyword>
<comment type="similarity">
    <text evidence="2">Belongs to the fimbrial protein family.</text>
</comment>
<comment type="caution">
    <text evidence="7">The sequence shown here is derived from an EMBL/GenBank/DDBJ whole genome shotgun (WGS) entry which is preliminary data.</text>
</comment>
<dbReference type="RefSeq" id="WP_323868819.1">
    <property type="nucleotide sequence ID" value="NZ_JACXBF010000193.1"/>
</dbReference>
<dbReference type="PANTHER" id="PTHR33420:SF3">
    <property type="entry name" value="FIMBRIAL SUBUNIT ELFA"/>
    <property type="match status" value="1"/>
</dbReference>
<dbReference type="InterPro" id="IPR050263">
    <property type="entry name" value="Bact_Fimbrial_Adh_Pro"/>
</dbReference>
<dbReference type="SUPFAM" id="SSF49401">
    <property type="entry name" value="Bacterial adhesins"/>
    <property type="match status" value="1"/>
</dbReference>
<evidence type="ECO:0000313" key="7">
    <source>
        <dbReference type="EMBL" id="MBD2800488.1"/>
    </source>
</evidence>
<dbReference type="GO" id="GO:0043709">
    <property type="term" value="P:cell adhesion involved in single-species biofilm formation"/>
    <property type="evidence" value="ECO:0007669"/>
    <property type="project" value="TreeGrafter"/>
</dbReference>
<comment type="subcellular location">
    <subcellularLocation>
        <location evidence="1">Fimbrium</location>
    </subcellularLocation>
</comment>
<reference evidence="7" key="1">
    <citation type="submission" date="2020-09" db="EMBL/GenBank/DDBJ databases">
        <authorList>
            <person name="Palma L."/>
            <person name="Caballero P."/>
            <person name="Berry C."/>
            <person name="Del Valle E."/>
        </authorList>
    </citation>
    <scope>NUCLEOTIDE SEQUENCE</scope>
    <source>
        <strain evidence="7">M</strain>
    </source>
</reference>
<dbReference type="InterPro" id="IPR036937">
    <property type="entry name" value="Adhesion_dom_fimbrial_sf"/>
</dbReference>
<sequence>MKIKLIISSLLVSSVFMSAVHAADGAIKFTGKITASACKVDSGSMDQPVNMGTVSSNSFNGMGSTSSPTRFNIKLTDCPKEYKNAYVKFDGQTDRTNNWYLALQNNGSEIAAQGVALAIYELNNSSYPLAITQRSMAYPLIENQSNVLSFVAKYIATGDKVTAGSGNSLANFTITYN</sequence>
<name>A0AAW3YWA6_9GAMM</name>
<dbReference type="PANTHER" id="PTHR33420">
    <property type="entry name" value="FIMBRIAL SUBUNIT ELFA-RELATED"/>
    <property type="match status" value="1"/>
</dbReference>